<dbReference type="InterPro" id="IPR022496">
    <property type="entry name" value="T6A_TsaB"/>
</dbReference>
<gene>
    <name evidence="2" type="ORF">AMPC_19990</name>
</gene>
<dbReference type="NCBIfam" id="TIGR03725">
    <property type="entry name" value="T6A_YeaZ"/>
    <property type="match status" value="1"/>
</dbReference>
<accession>A0ABM7XAK3</accession>
<keyword evidence="3" id="KW-1185">Reference proteome</keyword>
<organism evidence="2 3">
    <name type="scientific">Anaeromyxobacter paludicola</name>
    <dbReference type="NCBI Taxonomy" id="2918171"/>
    <lineage>
        <taxon>Bacteria</taxon>
        <taxon>Pseudomonadati</taxon>
        <taxon>Myxococcota</taxon>
        <taxon>Myxococcia</taxon>
        <taxon>Myxococcales</taxon>
        <taxon>Cystobacterineae</taxon>
        <taxon>Anaeromyxobacteraceae</taxon>
        <taxon>Anaeromyxobacter</taxon>
    </lineage>
</organism>
<dbReference type="Pfam" id="PF00814">
    <property type="entry name" value="TsaD"/>
    <property type="match status" value="1"/>
</dbReference>
<evidence type="ECO:0000259" key="1">
    <source>
        <dbReference type="Pfam" id="PF00814"/>
    </source>
</evidence>
<sequence>MLVAAVDTATLNLSVALGLVEPDGVRVLAEHDERAAPRSGAGAPAGGHGARLPAALLELLARAGRRLAEVEGYAVGIGPGSFTGLRIGLATWKGLAYAARRPIAGASSLAALALDAAPFAPPGALLVPLFDAKKGEVYAGFYRATGPDRVEPIAPEAALPPAALCGRVAELAPSGEACGVGEGYATYDAVFSAAFPALSRVRAAPSALSVLRLAAERLAARPFDPQALFALEPHYVRASEAEVKFPHGLGPGAVPPGAR</sequence>
<dbReference type="SUPFAM" id="SSF53067">
    <property type="entry name" value="Actin-like ATPase domain"/>
    <property type="match status" value="2"/>
</dbReference>
<feature type="domain" description="Gcp-like" evidence="1">
    <location>
        <begin position="48"/>
        <end position="243"/>
    </location>
</feature>
<evidence type="ECO:0000313" key="2">
    <source>
        <dbReference type="EMBL" id="BDG08886.1"/>
    </source>
</evidence>
<dbReference type="InterPro" id="IPR000905">
    <property type="entry name" value="Gcp-like_dom"/>
</dbReference>
<name>A0ABM7XAK3_9BACT</name>
<dbReference type="InterPro" id="IPR043129">
    <property type="entry name" value="ATPase_NBD"/>
</dbReference>
<dbReference type="Proteomes" id="UP001162734">
    <property type="component" value="Chromosome"/>
</dbReference>
<reference evidence="3" key="1">
    <citation type="journal article" date="2022" name="Int. J. Syst. Evol. Microbiol.">
        <title>Anaeromyxobacter oryzae sp. nov., Anaeromyxobacter diazotrophicus sp. nov. and Anaeromyxobacter paludicola sp. nov., isolated from paddy soils.</title>
        <authorList>
            <person name="Itoh H."/>
            <person name="Xu Z."/>
            <person name="Mise K."/>
            <person name="Masuda Y."/>
            <person name="Ushijima N."/>
            <person name="Hayakawa C."/>
            <person name="Shiratori Y."/>
            <person name="Senoo K."/>
        </authorList>
    </citation>
    <scope>NUCLEOTIDE SEQUENCE [LARGE SCALE GENOMIC DNA]</scope>
    <source>
        <strain evidence="3">Red630</strain>
    </source>
</reference>
<proteinExistence type="predicted"/>
<dbReference type="RefSeq" id="WP_248346185.1">
    <property type="nucleotide sequence ID" value="NZ_AP025592.1"/>
</dbReference>
<protein>
    <recommendedName>
        <fullName evidence="1">Gcp-like domain-containing protein</fullName>
    </recommendedName>
</protein>
<dbReference type="EMBL" id="AP025592">
    <property type="protein sequence ID" value="BDG08886.1"/>
    <property type="molecule type" value="Genomic_DNA"/>
</dbReference>
<dbReference type="Gene3D" id="3.30.420.40">
    <property type="match status" value="2"/>
</dbReference>
<evidence type="ECO:0000313" key="3">
    <source>
        <dbReference type="Proteomes" id="UP001162734"/>
    </source>
</evidence>